<sequence>MTYAGNTTPLFQANETYVAELYQKFLSDPASVDQQWAEFFSGLEDGDLNFLQGYRGPSWAPRATTVIGPKGDDQAETFAELTDEGTSYDEILRRLAKAGTPGASAGEIRQATLDSIRALMIIRAYRMRGHAVAHLDPLNLHEPAYQPELDPKTYGFEDVDMDRPIFINYYLGLESASMREIVRICQETYCGSIGIEFQHIQNPEEKSWIQERIEGIRNRTEFTDLGKRTILERLTQADIFETYLDKKYRGTKRFGLDGGESLVPMLEQIFKRGAQLGLQEAVLGMAHRGRLNVLANIMRKPYQAIFAEFEGISTSPEDVQGSGDVKYHLGTSADREFDGRVVHLSLTANPSHLEAVNTVVLGKVRAKQRQRGDEDREKVMGILLHGDAAFIGQGIVAETFLLSQLDGYRTGGTIHIAINNQIGFTTAPSKSRSSPYCSDMAKLVDAPVFHVNGDDPEACVHVARIAIEYRQRFKKDVVVDMWCYRRHGHNEGDEPMFTQPQMYTKIGEHPRTRQIYADQLEGEGTLPEGEGYKIVQEFTNHLDAQFEARHSFKANKADWLEGKWAGLGIAAGEARRGETGVDIDLLKEVGYAISAVPQNFGLNSKIKRQLEQKRKMIETGKGIDWGTAEALAFGTLLCESTSIRLSGEDSERGTFSHRHSVLIDQKTEEEYVPLNNIRMGQAPFEVIDSPLSEFGLLGYEYGYASAEPHSLVLWEAQFGDFANGAQVIIDQFIASGESKWLRMCGLVMLLPHGYEGQGPEHSSARLERYLQLCAEDNVQVCNITSPSNFFHALRRQVRRNFRKPLILMSPKSLLRHKRCISSLDEMAQGSTFHRLLWDDAQWEKRLAKDSDIRRVVICSGKVYFDLLEERDERGIDDIYLLRVEQLYPWPEKALEVELGRFPNAEVVWCQEEPENAGSWFFVDRRLEKVLNTVGNNVSTRPRYVGRKEAASPAAGRMKDHLAELKRFIDEALTLEGPSRAPKKAAAKATLAAGVGTKASAKKGAAKNAGAKKAGAKKAAAKKAVAKKAGAKKATAKKAAAKKSAVKKAPAKKAGAKKATAKKAAAKKSAVKKAPAKKAAAKKAGAKKPAVKKAAANKKAKAKK</sequence>
<dbReference type="InterPro" id="IPR005475">
    <property type="entry name" value="Transketolase-like_Pyr-bd"/>
</dbReference>
<dbReference type="Pfam" id="PF00676">
    <property type="entry name" value="E1_dh"/>
    <property type="match status" value="1"/>
</dbReference>
<dbReference type="InterPro" id="IPR042179">
    <property type="entry name" value="KGD_C_sf"/>
</dbReference>
<name>A0A3S3UPB4_9PROT</name>
<comment type="subunit">
    <text evidence="4">Homodimer. Part of the 2-oxoglutarate dehydrogenase (OGDH) complex composed of E1 (2-oxoglutarate dehydrogenase), E2 (dihydrolipoamide succinyltransferase) and E3 (dihydrolipoamide dehydrogenase); the complex contains multiple copies of the three enzymatic components (E1, E2 and E3).</text>
</comment>
<dbReference type="SUPFAM" id="SSF52518">
    <property type="entry name" value="Thiamin diphosphate-binding fold (THDP-binding)"/>
    <property type="match status" value="2"/>
</dbReference>
<dbReference type="NCBIfam" id="NF006914">
    <property type="entry name" value="PRK09404.1"/>
    <property type="match status" value="1"/>
</dbReference>
<dbReference type="InterPro" id="IPR031717">
    <property type="entry name" value="ODO-1/KGD_C"/>
</dbReference>
<evidence type="ECO:0000313" key="14">
    <source>
        <dbReference type="Proteomes" id="UP000287447"/>
    </source>
</evidence>
<evidence type="ECO:0000256" key="6">
    <source>
        <dbReference type="ARBA" id="ARBA00013321"/>
    </source>
</evidence>
<dbReference type="NCBIfam" id="TIGR00239">
    <property type="entry name" value="2oxo_dh_E1"/>
    <property type="match status" value="1"/>
</dbReference>
<comment type="similarity">
    <text evidence="3">Belongs to the alpha-ketoglutarate dehydrogenase family.</text>
</comment>
<dbReference type="InterPro" id="IPR032106">
    <property type="entry name" value="2-oxogl_dehyd_N"/>
</dbReference>
<keyword evidence="7 13" id="KW-0560">Oxidoreductase</keyword>
<keyword evidence="14" id="KW-1185">Reference proteome</keyword>
<evidence type="ECO:0000256" key="11">
    <source>
        <dbReference type="SAM" id="MobiDB-lite"/>
    </source>
</evidence>
<dbReference type="FunFam" id="3.40.50.12470:FF:000003">
    <property type="entry name" value="2-oxoglutarate dehydrogenase E1 component"/>
    <property type="match status" value="1"/>
</dbReference>
<dbReference type="GO" id="GO:0030976">
    <property type="term" value="F:thiamine pyrophosphate binding"/>
    <property type="evidence" value="ECO:0007669"/>
    <property type="project" value="InterPro"/>
</dbReference>
<evidence type="ECO:0000256" key="9">
    <source>
        <dbReference type="ARBA" id="ARBA00023152"/>
    </source>
</evidence>
<gene>
    <name evidence="13" type="ORF">EOI86_15865</name>
</gene>
<dbReference type="GO" id="GO:0045252">
    <property type="term" value="C:oxoglutarate dehydrogenase complex"/>
    <property type="evidence" value="ECO:0007669"/>
    <property type="project" value="TreeGrafter"/>
</dbReference>
<dbReference type="Pfam" id="PF16078">
    <property type="entry name" value="2-oxogl_dehyd_N"/>
    <property type="match status" value="1"/>
</dbReference>
<dbReference type="InterPro" id="IPR011603">
    <property type="entry name" value="2oxoglutarate_DH_E1"/>
</dbReference>
<dbReference type="GO" id="GO:0005829">
    <property type="term" value="C:cytosol"/>
    <property type="evidence" value="ECO:0007669"/>
    <property type="project" value="TreeGrafter"/>
</dbReference>
<dbReference type="Gene3D" id="1.10.287.1150">
    <property type="entry name" value="TPP helical domain"/>
    <property type="match status" value="1"/>
</dbReference>
<dbReference type="OrthoDB" id="9759785at2"/>
<dbReference type="GO" id="GO:0006096">
    <property type="term" value="P:glycolytic process"/>
    <property type="evidence" value="ECO:0007669"/>
    <property type="project" value="UniProtKB-KW"/>
</dbReference>
<dbReference type="PANTHER" id="PTHR23152">
    <property type="entry name" value="2-OXOGLUTARATE DEHYDROGENASE"/>
    <property type="match status" value="1"/>
</dbReference>
<dbReference type="FunFam" id="3.40.50.970:FF:000036">
    <property type="entry name" value="2-oxoglutarate dehydrogenase E1 component"/>
    <property type="match status" value="1"/>
</dbReference>
<dbReference type="Pfam" id="PF16870">
    <property type="entry name" value="OxoGdeHyase_C"/>
    <property type="match status" value="1"/>
</dbReference>
<dbReference type="SMART" id="SM00861">
    <property type="entry name" value="Transket_pyr"/>
    <property type="match status" value="1"/>
</dbReference>
<dbReference type="GO" id="GO:0006099">
    <property type="term" value="P:tricarboxylic acid cycle"/>
    <property type="evidence" value="ECO:0007669"/>
    <property type="project" value="TreeGrafter"/>
</dbReference>
<comment type="function">
    <text evidence="2">E1 component of the 2-oxoglutarate dehydrogenase (OGDH) complex which catalyzes the decarboxylation of 2-oxoglutarate, the first step in the conversion of 2-oxoglutarate to succinyl-CoA and CO(2).</text>
</comment>
<evidence type="ECO:0000313" key="13">
    <source>
        <dbReference type="EMBL" id="RVU36652.1"/>
    </source>
</evidence>
<dbReference type="Gene3D" id="3.40.50.970">
    <property type="match status" value="1"/>
</dbReference>
<evidence type="ECO:0000256" key="10">
    <source>
        <dbReference type="ARBA" id="ARBA00030680"/>
    </source>
</evidence>
<dbReference type="EMBL" id="SADE01000002">
    <property type="protein sequence ID" value="RVU36652.1"/>
    <property type="molecule type" value="Genomic_DNA"/>
</dbReference>
<reference evidence="14" key="1">
    <citation type="submission" date="2019-01" db="EMBL/GenBank/DDBJ databases">
        <title>Gri0909 isolated from a small marine red alga.</title>
        <authorList>
            <person name="Kim J."/>
            <person name="Jeong S.E."/>
            <person name="Jeon C.O."/>
        </authorList>
    </citation>
    <scope>NUCLEOTIDE SEQUENCE [LARGE SCALE GENOMIC DNA]</scope>
    <source>
        <strain evidence="14">Gri0909</strain>
    </source>
</reference>
<evidence type="ECO:0000256" key="5">
    <source>
        <dbReference type="ARBA" id="ARBA00012280"/>
    </source>
</evidence>
<keyword evidence="8" id="KW-0786">Thiamine pyrophosphate</keyword>
<dbReference type="PIRSF" id="PIRSF000157">
    <property type="entry name" value="Oxoglu_dh_E1"/>
    <property type="match status" value="1"/>
</dbReference>
<evidence type="ECO:0000256" key="7">
    <source>
        <dbReference type="ARBA" id="ARBA00023002"/>
    </source>
</evidence>
<comment type="cofactor">
    <cofactor evidence="1">
        <name>thiamine diphosphate</name>
        <dbReference type="ChEBI" id="CHEBI:58937"/>
    </cofactor>
</comment>
<organism evidence="13 14">
    <name type="scientific">Hwanghaeella grinnelliae</name>
    <dbReference type="NCBI Taxonomy" id="2500179"/>
    <lineage>
        <taxon>Bacteria</taxon>
        <taxon>Pseudomonadati</taxon>
        <taxon>Pseudomonadota</taxon>
        <taxon>Alphaproteobacteria</taxon>
        <taxon>Rhodospirillales</taxon>
        <taxon>Rhodospirillaceae</taxon>
        <taxon>Hwanghaeella</taxon>
    </lineage>
</organism>
<dbReference type="EC" id="1.2.4.2" evidence="5"/>
<feature type="region of interest" description="Disordered" evidence="11">
    <location>
        <begin position="996"/>
        <end position="1103"/>
    </location>
</feature>
<dbReference type="InterPro" id="IPR001017">
    <property type="entry name" value="DH_E1"/>
</dbReference>
<evidence type="ECO:0000256" key="1">
    <source>
        <dbReference type="ARBA" id="ARBA00001964"/>
    </source>
</evidence>
<proteinExistence type="inferred from homology"/>
<keyword evidence="9" id="KW-0324">Glycolysis</keyword>
<dbReference type="Gene3D" id="3.40.50.12470">
    <property type="match status" value="1"/>
</dbReference>
<dbReference type="NCBIfam" id="NF008907">
    <property type="entry name" value="PRK12270.1"/>
    <property type="match status" value="1"/>
</dbReference>
<dbReference type="PANTHER" id="PTHR23152:SF4">
    <property type="entry name" value="2-OXOADIPATE DEHYDROGENASE COMPLEX COMPONENT E1"/>
    <property type="match status" value="1"/>
</dbReference>
<dbReference type="GO" id="GO:0004591">
    <property type="term" value="F:oxoglutarate dehydrogenase (succinyl-transferring) activity"/>
    <property type="evidence" value="ECO:0007669"/>
    <property type="project" value="UniProtKB-EC"/>
</dbReference>
<dbReference type="InterPro" id="IPR029061">
    <property type="entry name" value="THDP-binding"/>
</dbReference>
<evidence type="ECO:0000256" key="2">
    <source>
        <dbReference type="ARBA" id="ARBA00003906"/>
    </source>
</evidence>
<evidence type="ECO:0000256" key="3">
    <source>
        <dbReference type="ARBA" id="ARBA00006936"/>
    </source>
</evidence>
<dbReference type="AlphaFoldDB" id="A0A3S3UPB4"/>
<comment type="caution">
    <text evidence="13">The sequence shown here is derived from an EMBL/GenBank/DDBJ whole genome shotgun (WGS) entry which is preliminary data.</text>
</comment>
<evidence type="ECO:0000256" key="4">
    <source>
        <dbReference type="ARBA" id="ARBA00011301"/>
    </source>
</evidence>
<dbReference type="CDD" id="cd02016">
    <property type="entry name" value="TPP_E1_OGDC_like"/>
    <property type="match status" value="1"/>
</dbReference>
<evidence type="ECO:0000259" key="12">
    <source>
        <dbReference type="SMART" id="SM00861"/>
    </source>
</evidence>
<accession>A0A3S3UPB4</accession>
<dbReference type="Pfam" id="PF02779">
    <property type="entry name" value="Transket_pyr"/>
    <property type="match status" value="1"/>
</dbReference>
<dbReference type="RefSeq" id="WP_127766128.1">
    <property type="nucleotide sequence ID" value="NZ_SADE01000002.1"/>
</dbReference>
<protein>
    <recommendedName>
        <fullName evidence="6">2-oxoglutarate dehydrogenase E1 component</fullName>
        <ecNumber evidence="5">1.2.4.2</ecNumber>
    </recommendedName>
    <alternativeName>
        <fullName evidence="10">Alpha-ketoglutarate dehydrogenase</fullName>
    </alternativeName>
</protein>
<dbReference type="Proteomes" id="UP000287447">
    <property type="component" value="Unassembled WGS sequence"/>
</dbReference>
<feature type="domain" description="Transketolase-like pyrimidine-binding" evidence="12">
    <location>
        <begin position="623"/>
        <end position="816"/>
    </location>
</feature>
<evidence type="ECO:0000256" key="8">
    <source>
        <dbReference type="ARBA" id="ARBA00023052"/>
    </source>
</evidence>
<dbReference type="Gene3D" id="3.40.50.11610">
    <property type="entry name" value="Multifunctional 2-oxoglutarate metabolism enzyme, C-terminal domain"/>
    <property type="match status" value="1"/>
</dbReference>
<feature type="compositionally biased region" description="Basic residues" evidence="11">
    <location>
        <begin position="1013"/>
        <end position="1103"/>
    </location>
</feature>